<keyword evidence="2" id="KW-0812">Transmembrane</keyword>
<sequence>MNSLQLRDVNNSGNHRAPFPFSLAFTRHRPSQSVIENNSQRQDGLVSTDENSSAMLAVDHDQALWNRVTSVRKNREILTNKFRLFVRISLLFVILILIFGVGPLHLQWWIVFIPMGFMVMSMAYVGVLRCRIRTMDREEVSLLQSMGRASSRHNNNTDTTFLPPPPPTYATAAAQPPAYINPLKTPSYVSLLPAHTRTNSQREGRSNSTQSQNEIIIEMSQV</sequence>
<evidence type="ECO:0000256" key="2">
    <source>
        <dbReference type="SAM" id="Phobius"/>
    </source>
</evidence>
<feature type="compositionally biased region" description="Polar residues" evidence="1">
    <location>
        <begin position="146"/>
        <end position="156"/>
    </location>
</feature>
<evidence type="ECO:0008006" key="5">
    <source>
        <dbReference type="Google" id="ProtNLM"/>
    </source>
</evidence>
<feature type="transmembrane region" description="Helical" evidence="2">
    <location>
        <begin position="108"/>
        <end position="127"/>
    </location>
</feature>
<evidence type="ECO:0000256" key="1">
    <source>
        <dbReference type="SAM" id="MobiDB-lite"/>
    </source>
</evidence>
<organism evidence="3 4">
    <name type="scientific">Basidiobolus ranarum</name>
    <dbReference type="NCBI Taxonomy" id="34480"/>
    <lineage>
        <taxon>Eukaryota</taxon>
        <taxon>Fungi</taxon>
        <taxon>Fungi incertae sedis</taxon>
        <taxon>Zoopagomycota</taxon>
        <taxon>Entomophthoromycotina</taxon>
        <taxon>Basidiobolomycetes</taxon>
        <taxon>Basidiobolales</taxon>
        <taxon>Basidiobolaceae</taxon>
        <taxon>Basidiobolus</taxon>
    </lineage>
</organism>
<keyword evidence="2" id="KW-0472">Membrane</keyword>
<gene>
    <name evidence="3" type="ORF">K7432_000282</name>
</gene>
<feature type="transmembrane region" description="Helical" evidence="2">
    <location>
        <begin position="84"/>
        <end position="102"/>
    </location>
</feature>
<accession>A0ABR2WBG7</accession>
<protein>
    <recommendedName>
        <fullName evidence="5">Transmembrane protein</fullName>
    </recommendedName>
</protein>
<evidence type="ECO:0000313" key="4">
    <source>
        <dbReference type="Proteomes" id="UP001479436"/>
    </source>
</evidence>
<feature type="region of interest" description="Disordered" evidence="1">
    <location>
        <begin position="146"/>
        <end position="167"/>
    </location>
</feature>
<dbReference type="Proteomes" id="UP001479436">
    <property type="component" value="Unassembled WGS sequence"/>
</dbReference>
<keyword evidence="4" id="KW-1185">Reference proteome</keyword>
<name>A0ABR2WBG7_9FUNG</name>
<comment type="caution">
    <text evidence="3">The sequence shown here is derived from an EMBL/GenBank/DDBJ whole genome shotgun (WGS) entry which is preliminary data.</text>
</comment>
<proteinExistence type="predicted"/>
<keyword evidence="2" id="KW-1133">Transmembrane helix</keyword>
<evidence type="ECO:0000313" key="3">
    <source>
        <dbReference type="EMBL" id="KAK9729401.1"/>
    </source>
</evidence>
<reference evidence="3 4" key="1">
    <citation type="submission" date="2023-04" db="EMBL/GenBank/DDBJ databases">
        <title>Genome of Basidiobolus ranarum AG-B5.</title>
        <authorList>
            <person name="Stajich J.E."/>
            <person name="Carter-House D."/>
            <person name="Gryganskyi A."/>
        </authorList>
    </citation>
    <scope>NUCLEOTIDE SEQUENCE [LARGE SCALE GENOMIC DNA]</scope>
    <source>
        <strain evidence="3 4">AG-B5</strain>
    </source>
</reference>
<dbReference type="EMBL" id="JASJQH010006880">
    <property type="protein sequence ID" value="KAK9729401.1"/>
    <property type="molecule type" value="Genomic_DNA"/>
</dbReference>
<feature type="region of interest" description="Disordered" evidence="1">
    <location>
        <begin position="196"/>
        <end position="222"/>
    </location>
</feature>
<feature type="compositionally biased region" description="Polar residues" evidence="1">
    <location>
        <begin position="206"/>
        <end position="222"/>
    </location>
</feature>